<proteinExistence type="predicted"/>
<keyword evidence="3" id="KW-1185">Reference proteome</keyword>
<evidence type="ECO:0000256" key="1">
    <source>
        <dbReference type="SAM" id="Phobius"/>
    </source>
</evidence>
<keyword evidence="1" id="KW-1133">Transmembrane helix</keyword>
<keyword evidence="1" id="KW-0812">Transmembrane</keyword>
<protein>
    <submittedName>
        <fullName evidence="2">Uncharacterized protein</fullName>
    </submittedName>
</protein>
<accession>A0A1I0LZR9</accession>
<dbReference type="AlphaFoldDB" id="A0A1I0LZR9"/>
<sequence>MAKDLENIGIRSDKVRNIMMEKPPVLIRYGTAIIATLLVAVAFVAFYIIM</sequence>
<dbReference type="RefSeq" id="WP_177178347.1">
    <property type="nucleotide sequence ID" value="NZ_FOIQ01000001.1"/>
</dbReference>
<dbReference type="Proteomes" id="UP000199373">
    <property type="component" value="Unassembled WGS sequence"/>
</dbReference>
<organism evidence="2 3">
    <name type="scientific">Prevotella aff. ruminicola Tc2-24</name>
    <dbReference type="NCBI Taxonomy" id="81582"/>
    <lineage>
        <taxon>Bacteria</taxon>
        <taxon>Pseudomonadati</taxon>
        <taxon>Bacteroidota</taxon>
        <taxon>Bacteroidia</taxon>
        <taxon>Bacteroidales</taxon>
        <taxon>Prevotellaceae</taxon>
        <taxon>Prevotella</taxon>
    </lineage>
</organism>
<dbReference type="EMBL" id="FOIQ01000001">
    <property type="protein sequence ID" value="SEV81219.1"/>
    <property type="molecule type" value="Genomic_DNA"/>
</dbReference>
<reference evidence="2 3" key="1">
    <citation type="submission" date="2016-10" db="EMBL/GenBank/DDBJ databases">
        <authorList>
            <person name="de Groot N.N."/>
        </authorList>
    </citation>
    <scope>NUCLEOTIDE SEQUENCE [LARGE SCALE GENOMIC DNA]</scope>
    <source>
        <strain evidence="2 3">TC2-24</strain>
    </source>
</reference>
<gene>
    <name evidence="2" type="ORF">SAMN04487850_0128</name>
</gene>
<name>A0A1I0LZR9_9BACT</name>
<feature type="transmembrane region" description="Helical" evidence="1">
    <location>
        <begin position="26"/>
        <end position="49"/>
    </location>
</feature>
<keyword evidence="1" id="KW-0472">Membrane</keyword>
<evidence type="ECO:0000313" key="3">
    <source>
        <dbReference type="Proteomes" id="UP000199373"/>
    </source>
</evidence>
<evidence type="ECO:0000313" key="2">
    <source>
        <dbReference type="EMBL" id="SEV81219.1"/>
    </source>
</evidence>